<accession>A0ABW6T5H7</accession>
<dbReference type="PROSITE" id="PS00758">
    <property type="entry name" value="ARGE_DAPE_CPG2_1"/>
    <property type="match status" value="1"/>
</dbReference>
<feature type="domain" description="Peptidase M20 dimerisation" evidence="5">
    <location>
        <begin position="168"/>
        <end position="261"/>
    </location>
</feature>
<dbReference type="InterPro" id="IPR017150">
    <property type="entry name" value="Pept_M20_glutamate_carboxypep"/>
</dbReference>
<dbReference type="Pfam" id="PF01546">
    <property type="entry name" value="Peptidase_M20"/>
    <property type="match status" value="1"/>
</dbReference>
<evidence type="ECO:0000313" key="7">
    <source>
        <dbReference type="Proteomes" id="UP001602013"/>
    </source>
</evidence>
<dbReference type="EMBL" id="JBIASD010000041">
    <property type="protein sequence ID" value="MFF3671203.1"/>
    <property type="molecule type" value="Genomic_DNA"/>
</dbReference>
<name>A0ABW6T5H7_9ACTN</name>
<dbReference type="Gene3D" id="3.40.630.10">
    <property type="entry name" value="Zn peptidases"/>
    <property type="match status" value="1"/>
</dbReference>
<dbReference type="RefSeq" id="WP_387417396.1">
    <property type="nucleotide sequence ID" value="NZ_JBIASD010000041.1"/>
</dbReference>
<gene>
    <name evidence="6" type="ORF">ACFYXI_37035</name>
</gene>
<dbReference type="SUPFAM" id="SSF55031">
    <property type="entry name" value="Bacterial exopeptidase dimerisation domain"/>
    <property type="match status" value="1"/>
</dbReference>
<reference evidence="6 7" key="1">
    <citation type="submission" date="2024-10" db="EMBL/GenBank/DDBJ databases">
        <title>The Natural Products Discovery Center: Release of the First 8490 Sequenced Strains for Exploring Actinobacteria Biosynthetic Diversity.</title>
        <authorList>
            <person name="Kalkreuter E."/>
            <person name="Kautsar S.A."/>
            <person name="Yang D."/>
            <person name="Bader C.D."/>
            <person name="Teijaro C.N."/>
            <person name="Fluegel L."/>
            <person name="Davis C.M."/>
            <person name="Simpson J.R."/>
            <person name="Lauterbach L."/>
            <person name="Steele A.D."/>
            <person name="Gui C."/>
            <person name="Meng S."/>
            <person name="Li G."/>
            <person name="Viehrig K."/>
            <person name="Ye F."/>
            <person name="Su P."/>
            <person name="Kiefer A.F."/>
            <person name="Nichols A."/>
            <person name="Cepeda A.J."/>
            <person name="Yan W."/>
            <person name="Fan B."/>
            <person name="Jiang Y."/>
            <person name="Adhikari A."/>
            <person name="Zheng C.-J."/>
            <person name="Schuster L."/>
            <person name="Cowan T.M."/>
            <person name="Smanski M.J."/>
            <person name="Chevrette M.G."/>
            <person name="De Carvalho L.P.S."/>
            <person name="Shen B."/>
        </authorList>
    </citation>
    <scope>NUCLEOTIDE SEQUENCE [LARGE SCALE GENOMIC DNA]</scope>
    <source>
        <strain evidence="6 7">NPDC002173</strain>
    </source>
</reference>
<evidence type="ECO:0000259" key="5">
    <source>
        <dbReference type="Pfam" id="PF07687"/>
    </source>
</evidence>
<dbReference type="PANTHER" id="PTHR43808:SF9">
    <property type="entry name" value="BLL0789 PROTEIN"/>
    <property type="match status" value="1"/>
</dbReference>
<sequence>MDGFALPAMVRDLEMLVTCETPSADLAALAVGAEVVATLGERLLGRAPEWVYLGGRTHLTWRFGDGPGRVLLLGHYDTVWPVGSLARLPWSADGGIARGPGCFDMKAGLVMLFHALAALPDRSGITVLINADEEIGSPTSASLIEEAARGRRAALVLEPSGAGGALKIARKGVSAHTVTMLGRAAHAGLEPERGVNALVEAAHQVLAVAALADPALGTTVTPTLLSAGSAGNTVPAEATLQIDVRAADEAEQRRVEAALAALRPCLPGAEIHVVPGMSCPPLEPRRSAELFDLARRLAEGQGITLRGIAVGGGSDGNRTAAAGTPTLDGLGAVGGGAHADDEHVVLAELPARTALLASLLRELTASPSSGSTERRGS</sequence>
<comment type="caution">
    <text evidence="6">The sequence shown here is derived from an EMBL/GenBank/DDBJ whole genome shotgun (WGS) entry which is preliminary data.</text>
</comment>
<keyword evidence="7" id="KW-1185">Reference proteome</keyword>
<evidence type="ECO:0000256" key="4">
    <source>
        <dbReference type="ARBA" id="ARBA00022833"/>
    </source>
</evidence>
<dbReference type="InterPro" id="IPR001261">
    <property type="entry name" value="ArgE/DapE_CS"/>
</dbReference>
<dbReference type="InterPro" id="IPR036264">
    <property type="entry name" value="Bact_exopeptidase_dim_dom"/>
</dbReference>
<protein>
    <submittedName>
        <fullName evidence="6">M20 family metallopeptidase</fullName>
    </submittedName>
</protein>
<dbReference type="InterPro" id="IPR050072">
    <property type="entry name" value="Peptidase_M20A"/>
</dbReference>
<proteinExistence type="predicted"/>
<dbReference type="Pfam" id="PF07687">
    <property type="entry name" value="M20_dimer"/>
    <property type="match status" value="1"/>
</dbReference>
<dbReference type="Proteomes" id="UP001602013">
    <property type="component" value="Unassembled WGS sequence"/>
</dbReference>
<keyword evidence="4" id="KW-0862">Zinc</keyword>
<evidence type="ECO:0000256" key="1">
    <source>
        <dbReference type="ARBA" id="ARBA00001947"/>
    </source>
</evidence>
<dbReference type="CDD" id="cd03885">
    <property type="entry name" value="M20_CPDG2"/>
    <property type="match status" value="1"/>
</dbReference>
<keyword evidence="3" id="KW-0378">Hydrolase</keyword>
<organism evidence="6 7">
    <name type="scientific">Microtetraspora malaysiensis</name>
    <dbReference type="NCBI Taxonomy" id="161358"/>
    <lineage>
        <taxon>Bacteria</taxon>
        <taxon>Bacillati</taxon>
        <taxon>Actinomycetota</taxon>
        <taxon>Actinomycetes</taxon>
        <taxon>Streptosporangiales</taxon>
        <taxon>Streptosporangiaceae</taxon>
        <taxon>Microtetraspora</taxon>
    </lineage>
</organism>
<comment type="cofactor">
    <cofactor evidence="1">
        <name>Zn(2+)</name>
        <dbReference type="ChEBI" id="CHEBI:29105"/>
    </cofactor>
</comment>
<dbReference type="PANTHER" id="PTHR43808">
    <property type="entry name" value="ACETYLORNITHINE DEACETYLASE"/>
    <property type="match status" value="1"/>
</dbReference>
<evidence type="ECO:0000256" key="2">
    <source>
        <dbReference type="ARBA" id="ARBA00022723"/>
    </source>
</evidence>
<dbReference type="InterPro" id="IPR002933">
    <property type="entry name" value="Peptidase_M20"/>
</dbReference>
<keyword evidence="2" id="KW-0479">Metal-binding</keyword>
<dbReference type="PIRSF" id="PIRSF037238">
    <property type="entry name" value="Carboxypeptidase_G2"/>
    <property type="match status" value="1"/>
</dbReference>
<dbReference type="Gene3D" id="3.30.70.360">
    <property type="match status" value="1"/>
</dbReference>
<dbReference type="SUPFAM" id="SSF53187">
    <property type="entry name" value="Zn-dependent exopeptidases"/>
    <property type="match status" value="1"/>
</dbReference>
<evidence type="ECO:0000256" key="3">
    <source>
        <dbReference type="ARBA" id="ARBA00022801"/>
    </source>
</evidence>
<dbReference type="InterPro" id="IPR011650">
    <property type="entry name" value="Peptidase_M20_dimer"/>
</dbReference>
<evidence type="ECO:0000313" key="6">
    <source>
        <dbReference type="EMBL" id="MFF3671203.1"/>
    </source>
</evidence>